<feature type="transmembrane region" description="Helical" evidence="1">
    <location>
        <begin position="158"/>
        <end position="180"/>
    </location>
</feature>
<protein>
    <recommendedName>
        <fullName evidence="4">DUF2306 domain-containing protein</fullName>
    </recommendedName>
</protein>
<dbReference type="AlphaFoldDB" id="A0A975IY81"/>
<feature type="transmembrane region" description="Helical" evidence="1">
    <location>
        <begin position="51"/>
        <end position="75"/>
    </location>
</feature>
<evidence type="ECO:0000313" key="2">
    <source>
        <dbReference type="EMBL" id="QUD90181.1"/>
    </source>
</evidence>
<evidence type="ECO:0000313" key="3">
    <source>
        <dbReference type="Proteomes" id="UP000676409"/>
    </source>
</evidence>
<proteinExistence type="predicted"/>
<keyword evidence="1" id="KW-0472">Membrane</keyword>
<dbReference type="Proteomes" id="UP000676409">
    <property type="component" value="Chromosome"/>
</dbReference>
<dbReference type="EMBL" id="CP073078">
    <property type="protein sequence ID" value="QUD90181.1"/>
    <property type="molecule type" value="Genomic_DNA"/>
</dbReference>
<accession>A0A975IY81</accession>
<keyword evidence="1" id="KW-1133">Transmembrane helix</keyword>
<organism evidence="2 3">
    <name type="scientific">Phenylobacterium montanum</name>
    <dbReference type="NCBI Taxonomy" id="2823693"/>
    <lineage>
        <taxon>Bacteria</taxon>
        <taxon>Pseudomonadati</taxon>
        <taxon>Pseudomonadota</taxon>
        <taxon>Alphaproteobacteria</taxon>
        <taxon>Caulobacterales</taxon>
        <taxon>Caulobacteraceae</taxon>
        <taxon>Phenylobacterium</taxon>
    </lineage>
</organism>
<evidence type="ECO:0008006" key="4">
    <source>
        <dbReference type="Google" id="ProtNLM"/>
    </source>
</evidence>
<feature type="transmembrane region" description="Helical" evidence="1">
    <location>
        <begin position="186"/>
        <end position="202"/>
    </location>
</feature>
<feature type="transmembrane region" description="Helical" evidence="1">
    <location>
        <begin position="87"/>
        <end position="108"/>
    </location>
</feature>
<keyword evidence="3" id="KW-1185">Reference proteome</keyword>
<keyword evidence="1" id="KW-0812">Transmembrane</keyword>
<feature type="transmembrane region" description="Helical" evidence="1">
    <location>
        <begin position="214"/>
        <end position="232"/>
    </location>
</feature>
<evidence type="ECO:0000256" key="1">
    <source>
        <dbReference type="SAM" id="Phobius"/>
    </source>
</evidence>
<gene>
    <name evidence="2" type="ORF">KCG34_10090</name>
</gene>
<dbReference type="RefSeq" id="WP_211940232.1">
    <property type="nucleotide sequence ID" value="NZ_CP073078.1"/>
</dbReference>
<feature type="transmembrane region" description="Helical" evidence="1">
    <location>
        <begin position="18"/>
        <end position="39"/>
    </location>
</feature>
<reference evidence="2" key="1">
    <citation type="submission" date="2021-04" db="EMBL/GenBank/DDBJ databases">
        <title>The complete genome sequence of Caulobacter sp. S6.</title>
        <authorList>
            <person name="Tang Y."/>
            <person name="Ouyang W."/>
            <person name="Liu Q."/>
            <person name="Huang B."/>
            <person name="Guo Z."/>
            <person name="Lei P."/>
        </authorList>
    </citation>
    <scope>NUCLEOTIDE SEQUENCE</scope>
    <source>
        <strain evidence="2">S6</strain>
    </source>
</reference>
<sequence>MGDAMPEGTPDLRRERRYFTISAILLALLTIAGFSPHYFMPNAFPGMFAPLTPLLIFHAALMASWMAIFLLQSLLITSRRLAWHKKLGVVAIALAFLLVPTGCVSTLIPAERAILRQTPDMLQRLNVVALETTQMLLFGGLFAVAIMQRNRAAVHKRLMLLATLSILPNAIVRLALIGVLPFEYNWQFLTVWAVMVLGFVAADSLRIRKLHPTFATGVPITIGAMVIAQVIGTNEAWVHFWVQSVR</sequence>
<dbReference type="KEGG" id="caul:KCG34_10090"/>
<name>A0A975IY81_9CAUL</name>
<feature type="transmembrane region" description="Helical" evidence="1">
    <location>
        <begin position="128"/>
        <end position="146"/>
    </location>
</feature>